<gene>
    <name evidence="1" type="ORF">N8T08_003222</name>
</gene>
<protein>
    <submittedName>
        <fullName evidence="1">Uncharacterized protein</fullName>
    </submittedName>
</protein>
<accession>A0ACC3B7T3</accession>
<evidence type="ECO:0000313" key="1">
    <source>
        <dbReference type="EMBL" id="KAK1146133.1"/>
    </source>
</evidence>
<comment type="caution">
    <text evidence="1">The sequence shown here is derived from an EMBL/GenBank/DDBJ whole genome shotgun (WGS) entry which is preliminary data.</text>
</comment>
<proteinExistence type="predicted"/>
<sequence>MVALIYNSSSNASSIANDIAAKNNIRAAAYQADVASQADIERVIQQIASDFGKLDIIVVNSGIASSVPAEEYTVEQWHNVMKVNLDGAFYSAQAAARIFKTQGHGNVIFTASVSATLVNVPQKQAAYNASKAGVVRLAKCLSVEWVDFCRVNCISPGYIATEILDEFPQEWKDKWYELIPAKRMAAAYELKGMDYPLS</sequence>
<organism evidence="1 2">
    <name type="scientific">Aspergillus melleus</name>
    <dbReference type="NCBI Taxonomy" id="138277"/>
    <lineage>
        <taxon>Eukaryota</taxon>
        <taxon>Fungi</taxon>
        <taxon>Dikarya</taxon>
        <taxon>Ascomycota</taxon>
        <taxon>Pezizomycotina</taxon>
        <taxon>Eurotiomycetes</taxon>
        <taxon>Eurotiomycetidae</taxon>
        <taxon>Eurotiales</taxon>
        <taxon>Aspergillaceae</taxon>
        <taxon>Aspergillus</taxon>
        <taxon>Aspergillus subgen. Circumdati</taxon>
    </lineage>
</organism>
<name>A0ACC3B7T3_9EURO</name>
<reference evidence="1 2" key="1">
    <citation type="journal article" date="2023" name="ACS Omega">
        <title>Identification of the Neoaspergillic Acid Biosynthesis Gene Cluster by Establishing an In Vitro CRISPR-Ribonucleoprotein Genetic System in Aspergillus melleus.</title>
        <authorList>
            <person name="Yuan B."/>
            <person name="Grau M.F."/>
            <person name="Murata R.M."/>
            <person name="Torok T."/>
            <person name="Venkateswaran K."/>
            <person name="Stajich J.E."/>
            <person name="Wang C.C.C."/>
        </authorList>
    </citation>
    <scope>NUCLEOTIDE SEQUENCE [LARGE SCALE GENOMIC DNA]</scope>
    <source>
        <strain evidence="1 2">IMV 1140</strain>
    </source>
</reference>
<keyword evidence="2" id="KW-1185">Reference proteome</keyword>
<evidence type="ECO:0000313" key="2">
    <source>
        <dbReference type="Proteomes" id="UP001177260"/>
    </source>
</evidence>
<dbReference type="EMBL" id="JAOPJF010000019">
    <property type="protein sequence ID" value="KAK1146133.1"/>
    <property type="molecule type" value="Genomic_DNA"/>
</dbReference>
<dbReference type="Proteomes" id="UP001177260">
    <property type="component" value="Unassembled WGS sequence"/>
</dbReference>